<keyword evidence="3" id="KW-1185">Reference proteome</keyword>
<feature type="chain" id="PRO_5032939738" description="Secreted protein" evidence="1">
    <location>
        <begin position="17"/>
        <end position="122"/>
    </location>
</feature>
<keyword evidence="1" id="KW-0732">Signal</keyword>
<organism evidence="2 3">
    <name type="scientific">Symbiodinium natans</name>
    <dbReference type="NCBI Taxonomy" id="878477"/>
    <lineage>
        <taxon>Eukaryota</taxon>
        <taxon>Sar</taxon>
        <taxon>Alveolata</taxon>
        <taxon>Dinophyceae</taxon>
        <taxon>Suessiales</taxon>
        <taxon>Symbiodiniaceae</taxon>
        <taxon>Symbiodinium</taxon>
    </lineage>
</organism>
<accession>A0A812URL4</accession>
<proteinExistence type="predicted"/>
<gene>
    <name evidence="2" type="ORF">SNAT2548_LOCUS33695</name>
</gene>
<sequence>MLMIAATHALLSLGTAQHPAPRGLLTTMLASRMLNSLGSRLGCCRRHSGDCWVSELCYALVRGPSAASALSLSRIDDHWRMPQPEERRCAGQMLFHMFHCSVLKHHIKCPTSYRTGFGNSGQ</sequence>
<feature type="signal peptide" evidence="1">
    <location>
        <begin position="1"/>
        <end position="16"/>
    </location>
</feature>
<dbReference type="Proteomes" id="UP000604046">
    <property type="component" value="Unassembled WGS sequence"/>
</dbReference>
<dbReference type="EMBL" id="CAJNDS010002773">
    <property type="protein sequence ID" value="CAE7591912.1"/>
    <property type="molecule type" value="Genomic_DNA"/>
</dbReference>
<comment type="caution">
    <text evidence="2">The sequence shown here is derived from an EMBL/GenBank/DDBJ whole genome shotgun (WGS) entry which is preliminary data.</text>
</comment>
<evidence type="ECO:0008006" key="4">
    <source>
        <dbReference type="Google" id="ProtNLM"/>
    </source>
</evidence>
<reference evidence="2" key="1">
    <citation type="submission" date="2021-02" db="EMBL/GenBank/DDBJ databases">
        <authorList>
            <person name="Dougan E. K."/>
            <person name="Rhodes N."/>
            <person name="Thang M."/>
            <person name="Chan C."/>
        </authorList>
    </citation>
    <scope>NUCLEOTIDE SEQUENCE</scope>
</reference>
<evidence type="ECO:0000313" key="3">
    <source>
        <dbReference type="Proteomes" id="UP000604046"/>
    </source>
</evidence>
<dbReference type="AlphaFoldDB" id="A0A812URL4"/>
<evidence type="ECO:0000256" key="1">
    <source>
        <dbReference type="SAM" id="SignalP"/>
    </source>
</evidence>
<protein>
    <recommendedName>
        <fullName evidence="4">Secreted protein</fullName>
    </recommendedName>
</protein>
<name>A0A812URL4_9DINO</name>
<evidence type="ECO:0000313" key="2">
    <source>
        <dbReference type="EMBL" id="CAE7591912.1"/>
    </source>
</evidence>